<evidence type="ECO:0000313" key="2">
    <source>
        <dbReference type="EMBL" id="WAQ82379.1"/>
    </source>
</evidence>
<protein>
    <recommendedName>
        <fullName evidence="4">Secreted protein</fullName>
    </recommendedName>
</protein>
<dbReference type="GeneID" id="77807637"/>
<evidence type="ECO:0000256" key="1">
    <source>
        <dbReference type="SAM" id="SignalP"/>
    </source>
</evidence>
<dbReference type="RefSeq" id="XP_053017934.1">
    <property type="nucleotide sequence ID" value="XM_053166742.1"/>
</dbReference>
<keyword evidence="1" id="KW-0732">Signal</keyword>
<feature type="chain" id="PRO_5046644032" description="Secreted protein" evidence="1">
    <location>
        <begin position="22"/>
        <end position="168"/>
    </location>
</feature>
<evidence type="ECO:0008006" key="4">
    <source>
        <dbReference type="Google" id="ProtNLM"/>
    </source>
</evidence>
<reference evidence="2" key="1">
    <citation type="submission" date="2022-10" db="EMBL/GenBank/DDBJ databases">
        <title>Puccinia triticina Genome sequencing and assembly.</title>
        <authorList>
            <person name="Li C."/>
        </authorList>
    </citation>
    <scope>NUCLEOTIDE SEQUENCE</scope>
    <source>
        <strain evidence="2">Pt15</strain>
    </source>
</reference>
<keyword evidence="3" id="KW-1185">Reference proteome</keyword>
<feature type="signal peptide" evidence="1">
    <location>
        <begin position="1"/>
        <end position="21"/>
    </location>
</feature>
<gene>
    <name evidence="2" type="ORF">PtA15_2A696</name>
</gene>
<proteinExistence type="predicted"/>
<dbReference type="Proteomes" id="UP001164743">
    <property type="component" value="Chromosome 2A"/>
</dbReference>
<accession>A0ABY7CB39</accession>
<organism evidence="2 3">
    <name type="scientific">Puccinia triticina</name>
    <dbReference type="NCBI Taxonomy" id="208348"/>
    <lineage>
        <taxon>Eukaryota</taxon>
        <taxon>Fungi</taxon>
        <taxon>Dikarya</taxon>
        <taxon>Basidiomycota</taxon>
        <taxon>Pucciniomycotina</taxon>
        <taxon>Pucciniomycetes</taxon>
        <taxon>Pucciniales</taxon>
        <taxon>Pucciniaceae</taxon>
        <taxon>Puccinia</taxon>
    </lineage>
</organism>
<name>A0ABY7CB39_9BASI</name>
<dbReference type="EMBL" id="CP110422">
    <property type="protein sequence ID" value="WAQ82379.1"/>
    <property type="molecule type" value="Genomic_DNA"/>
</dbReference>
<sequence length="168" mass="18324">MPLLGFAHPIMILCLLGPLAGRELISLEKRFLPYAGLVSSFLGPVPSEPTLTLPGSSGNHASCSSLTIDNNRCASKLLSEPQPRSASTLPWSCRYKFYIGPLEHCLMGTMSLHQFSRTSLRKTLLFGTVVLAIVKGESGRLPIDSLLPKPLCVSLTNWHQAFLGSYRL</sequence>
<evidence type="ECO:0000313" key="3">
    <source>
        <dbReference type="Proteomes" id="UP001164743"/>
    </source>
</evidence>